<evidence type="ECO:0000256" key="1">
    <source>
        <dbReference type="SAM" id="MobiDB-lite"/>
    </source>
</evidence>
<feature type="compositionally biased region" description="Basic and acidic residues" evidence="1">
    <location>
        <begin position="91"/>
        <end position="101"/>
    </location>
</feature>
<name>A0ABT8SHA7_9BURK</name>
<feature type="region of interest" description="Disordered" evidence="1">
    <location>
        <begin position="64"/>
        <end position="101"/>
    </location>
</feature>
<keyword evidence="3" id="KW-1185">Reference proteome</keyword>
<evidence type="ECO:0000313" key="3">
    <source>
        <dbReference type="Proteomes" id="UP001169027"/>
    </source>
</evidence>
<dbReference type="EMBL" id="JAUKVY010000075">
    <property type="protein sequence ID" value="MDO1538125.1"/>
    <property type="molecule type" value="Genomic_DNA"/>
</dbReference>
<evidence type="ECO:0008006" key="4">
    <source>
        <dbReference type="Google" id="ProtNLM"/>
    </source>
</evidence>
<comment type="caution">
    <text evidence="2">The sequence shown here is derived from an EMBL/GenBank/DDBJ whole genome shotgun (WGS) entry which is preliminary data.</text>
</comment>
<dbReference type="RefSeq" id="WP_301816530.1">
    <property type="nucleotide sequence ID" value="NZ_JAUJZH010000075.1"/>
</dbReference>
<protein>
    <recommendedName>
        <fullName evidence="4">DUF4160 domain-containing protein</fullName>
    </recommendedName>
</protein>
<proteinExistence type="predicted"/>
<sequence length="101" mass="11210">MNPLRHISVYVDEPAPGHFHWVLHEGSPCSVWIDIADSEQSYPSWTEAFEAGIVELYRTVADERTGPRAIGEDEDADPVGLRSGNAGPVRLAEDLDREHEA</sequence>
<evidence type="ECO:0000313" key="2">
    <source>
        <dbReference type="EMBL" id="MDO1538125.1"/>
    </source>
</evidence>
<dbReference type="Proteomes" id="UP001169027">
    <property type="component" value="Unassembled WGS sequence"/>
</dbReference>
<organism evidence="2 3">
    <name type="scientific">Variovorax ginsengisoli</name>
    <dbReference type="NCBI Taxonomy" id="363844"/>
    <lineage>
        <taxon>Bacteria</taxon>
        <taxon>Pseudomonadati</taxon>
        <taxon>Pseudomonadota</taxon>
        <taxon>Betaproteobacteria</taxon>
        <taxon>Burkholderiales</taxon>
        <taxon>Comamonadaceae</taxon>
        <taxon>Variovorax</taxon>
    </lineage>
</organism>
<gene>
    <name evidence="2" type="ORF">Q2T77_38520</name>
</gene>
<accession>A0ABT8SHA7</accession>
<reference evidence="2" key="1">
    <citation type="submission" date="2023-06" db="EMBL/GenBank/DDBJ databases">
        <authorList>
            <person name="Jiang Y."/>
            <person name="Liu Q."/>
        </authorList>
    </citation>
    <scope>NUCLEOTIDE SEQUENCE</scope>
    <source>
        <strain evidence="2">CGMCC 1.12090</strain>
    </source>
</reference>